<proteinExistence type="predicted"/>
<evidence type="ECO:0000256" key="3">
    <source>
        <dbReference type="ARBA" id="ARBA00023163"/>
    </source>
</evidence>
<organism evidence="5 6">
    <name type="scientific">Roseibacillus persicicus</name>
    <dbReference type="NCBI Taxonomy" id="454148"/>
    <lineage>
        <taxon>Bacteria</taxon>
        <taxon>Pseudomonadati</taxon>
        <taxon>Verrucomicrobiota</taxon>
        <taxon>Verrucomicrobiia</taxon>
        <taxon>Verrucomicrobiales</taxon>
        <taxon>Verrucomicrobiaceae</taxon>
        <taxon>Roseibacillus</taxon>
    </lineage>
</organism>
<comment type="caution">
    <text evidence="5">The sequence shown here is derived from an EMBL/GenBank/DDBJ whole genome shotgun (WGS) entry which is preliminary data.</text>
</comment>
<keyword evidence="6" id="KW-1185">Reference proteome</keyword>
<reference evidence="5" key="2">
    <citation type="submission" date="2020-09" db="EMBL/GenBank/DDBJ databases">
        <authorList>
            <person name="Sun Q."/>
            <person name="Kim S."/>
        </authorList>
    </citation>
    <scope>NUCLEOTIDE SEQUENCE</scope>
    <source>
        <strain evidence="5">KCTC 12988</strain>
    </source>
</reference>
<evidence type="ECO:0000256" key="1">
    <source>
        <dbReference type="ARBA" id="ARBA00023015"/>
    </source>
</evidence>
<dbReference type="InterPro" id="IPR007627">
    <property type="entry name" value="RNA_pol_sigma70_r2"/>
</dbReference>
<dbReference type="Proteomes" id="UP000644507">
    <property type="component" value="Unassembled WGS sequence"/>
</dbReference>
<name>A0A918TXZ5_9BACT</name>
<feature type="domain" description="RNA polymerase sigma-70 region 2" evidence="4">
    <location>
        <begin position="60"/>
        <end position="121"/>
    </location>
</feature>
<dbReference type="SUPFAM" id="SSF88946">
    <property type="entry name" value="Sigma2 domain of RNA polymerase sigma factors"/>
    <property type="match status" value="1"/>
</dbReference>
<dbReference type="InterPro" id="IPR014284">
    <property type="entry name" value="RNA_pol_sigma-70_dom"/>
</dbReference>
<keyword evidence="2" id="KW-0731">Sigma factor</keyword>
<dbReference type="PANTHER" id="PTHR43133">
    <property type="entry name" value="RNA POLYMERASE ECF-TYPE SIGMA FACTO"/>
    <property type="match status" value="1"/>
</dbReference>
<dbReference type="GO" id="GO:0016987">
    <property type="term" value="F:sigma factor activity"/>
    <property type="evidence" value="ECO:0007669"/>
    <property type="project" value="UniProtKB-KW"/>
</dbReference>
<dbReference type="Gene3D" id="1.10.1740.10">
    <property type="match status" value="1"/>
</dbReference>
<dbReference type="PANTHER" id="PTHR43133:SF51">
    <property type="entry name" value="RNA POLYMERASE SIGMA FACTOR"/>
    <property type="match status" value="1"/>
</dbReference>
<gene>
    <name evidence="5" type="ORF">GCM10007100_38090</name>
</gene>
<dbReference type="InterPro" id="IPR039425">
    <property type="entry name" value="RNA_pol_sigma-70-like"/>
</dbReference>
<sequence>MDIASRQIFPHLFPVAEDGTRIESGEFPSTAWTLIVQAGGSDDRAQMAMEKLCQLYWFPLYAFARRIGNSREDAEDSTQGFFTKMIDGAYLEKAREEKGRMRTFLLTCFKRYLRDEWKKATADKRGGGQEILSIDVEQAEERLADENEDSPEKLYERRWALAVLDGVVQALGDEYEVRGKSRLFQELRPFLMPGEEQHGYQGVAERLGMKENAVGVAVYRLRKRFGELMQRHVMATVEDESEVQNELRYLIGALG</sequence>
<keyword evidence="3" id="KW-0804">Transcription</keyword>
<dbReference type="NCBIfam" id="TIGR02937">
    <property type="entry name" value="sigma70-ECF"/>
    <property type="match status" value="1"/>
</dbReference>
<evidence type="ECO:0000313" key="6">
    <source>
        <dbReference type="Proteomes" id="UP000644507"/>
    </source>
</evidence>
<protein>
    <submittedName>
        <fullName evidence="5">RNA polymerase subunit sigma-24</fullName>
    </submittedName>
</protein>
<dbReference type="GO" id="GO:0006352">
    <property type="term" value="P:DNA-templated transcription initiation"/>
    <property type="evidence" value="ECO:0007669"/>
    <property type="project" value="InterPro"/>
</dbReference>
<dbReference type="RefSeq" id="WP_189573968.1">
    <property type="nucleotide sequence ID" value="NZ_BMXI01000021.1"/>
</dbReference>
<reference evidence="5" key="1">
    <citation type="journal article" date="2014" name="Int. J. Syst. Evol. Microbiol.">
        <title>Complete genome sequence of Corynebacterium casei LMG S-19264T (=DSM 44701T), isolated from a smear-ripened cheese.</title>
        <authorList>
            <consortium name="US DOE Joint Genome Institute (JGI-PGF)"/>
            <person name="Walter F."/>
            <person name="Albersmeier A."/>
            <person name="Kalinowski J."/>
            <person name="Ruckert C."/>
        </authorList>
    </citation>
    <scope>NUCLEOTIDE SEQUENCE</scope>
    <source>
        <strain evidence="5">KCTC 12988</strain>
    </source>
</reference>
<dbReference type="EMBL" id="BMXI01000021">
    <property type="protein sequence ID" value="GHC66556.1"/>
    <property type="molecule type" value="Genomic_DNA"/>
</dbReference>
<evidence type="ECO:0000256" key="2">
    <source>
        <dbReference type="ARBA" id="ARBA00023082"/>
    </source>
</evidence>
<keyword evidence="1" id="KW-0805">Transcription regulation</keyword>
<dbReference type="InterPro" id="IPR013325">
    <property type="entry name" value="RNA_pol_sigma_r2"/>
</dbReference>
<accession>A0A918TXZ5</accession>
<dbReference type="Pfam" id="PF04542">
    <property type="entry name" value="Sigma70_r2"/>
    <property type="match status" value="1"/>
</dbReference>
<evidence type="ECO:0000313" key="5">
    <source>
        <dbReference type="EMBL" id="GHC66556.1"/>
    </source>
</evidence>
<evidence type="ECO:0000259" key="4">
    <source>
        <dbReference type="Pfam" id="PF04542"/>
    </source>
</evidence>
<dbReference type="AlphaFoldDB" id="A0A918TXZ5"/>